<protein>
    <submittedName>
        <fullName evidence="2">Uncharacterized protein</fullName>
    </submittedName>
</protein>
<evidence type="ECO:0000313" key="5">
    <source>
        <dbReference type="Proteomes" id="UP000563601"/>
    </source>
</evidence>
<feature type="chain" id="PRO_5044645613" evidence="1">
    <location>
        <begin position="22"/>
        <end position="150"/>
    </location>
</feature>
<evidence type="ECO:0000313" key="4">
    <source>
        <dbReference type="Proteomes" id="UP000464675"/>
    </source>
</evidence>
<evidence type="ECO:0000256" key="1">
    <source>
        <dbReference type="SAM" id="SignalP"/>
    </source>
</evidence>
<evidence type="ECO:0000313" key="3">
    <source>
        <dbReference type="EMBL" id="QHQ38022.1"/>
    </source>
</evidence>
<feature type="signal peptide" evidence="1">
    <location>
        <begin position="1"/>
        <end position="21"/>
    </location>
</feature>
<organism evidence="2 5">
    <name type="scientific">Microbulbifer hydrolyticus</name>
    <dbReference type="NCBI Taxonomy" id="48074"/>
    <lineage>
        <taxon>Bacteria</taxon>
        <taxon>Pseudomonadati</taxon>
        <taxon>Pseudomonadota</taxon>
        <taxon>Gammaproteobacteria</taxon>
        <taxon>Cellvibrionales</taxon>
        <taxon>Microbulbiferaceae</taxon>
        <taxon>Microbulbifer</taxon>
    </lineage>
</organism>
<evidence type="ECO:0000313" key="2">
    <source>
        <dbReference type="EMBL" id="MBB5211207.1"/>
    </source>
</evidence>
<dbReference type="EMBL" id="CP047491">
    <property type="protein sequence ID" value="QHQ38022.1"/>
    <property type="molecule type" value="Genomic_DNA"/>
</dbReference>
<dbReference type="RefSeq" id="WP_161857358.1">
    <property type="nucleotide sequence ID" value="NZ_CP047491.1"/>
</dbReference>
<keyword evidence="1" id="KW-0732">Signal</keyword>
<dbReference type="OrthoDB" id="8480087at2"/>
<reference evidence="2 5" key="2">
    <citation type="submission" date="2020-08" db="EMBL/GenBank/DDBJ databases">
        <title>Genomic Encyclopedia of Type Strains, Phase IV (KMG-IV): sequencing the most valuable type-strain genomes for metagenomic binning, comparative biology and taxonomic classification.</title>
        <authorList>
            <person name="Goeker M."/>
        </authorList>
    </citation>
    <scope>NUCLEOTIDE SEQUENCE [LARGE SCALE GENOMIC DNA]</scope>
    <source>
        <strain evidence="2 5">DSM 11525</strain>
    </source>
</reference>
<sequence>MKLILTTLISLCVLTSGCNSAHIKEQNTGSPFGGVVTIKPHGKVYAEITVTDGEIAEVTQVESILNPEKTVTFEFSESEYGTMLSVQNPFEQPIKYHINMVDYSGNFHQTSSCPVMAGGGAFESWPHPIPQLVVSNFRFLNDGQGFTCTY</sequence>
<dbReference type="AlphaFoldDB" id="A0A6P1TBJ0"/>
<dbReference type="EMBL" id="JACHHR010000002">
    <property type="protein sequence ID" value="MBB5211207.1"/>
    <property type="molecule type" value="Genomic_DNA"/>
</dbReference>
<gene>
    <name evidence="3" type="ORF">GTQ55_02735</name>
    <name evidence="2" type="ORF">HNQ53_001425</name>
</gene>
<dbReference type="Proteomes" id="UP000563601">
    <property type="component" value="Unassembled WGS sequence"/>
</dbReference>
<accession>A0A6P1TBJ0</accession>
<reference evidence="3 4" key="1">
    <citation type="submission" date="2020-01" db="EMBL/GenBank/DDBJ databases">
        <title>The possibility of degradation of plastic by Microbulbifer hydrolyticus IRE-31.</title>
        <authorList>
            <person name="Liu L."/>
        </authorList>
    </citation>
    <scope>NUCLEOTIDE SEQUENCE [LARGE SCALE GENOMIC DNA]</scope>
    <source>
        <strain evidence="3 4">IRE-31</strain>
    </source>
</reference>
<dbReference type="PROSITE" id="PS51257">
    <property type="entry name" value="PROKAR_LIPOPROTEIN"/>
    <property type="match status" value="1"/>
</dbReference>
<dbReference type="Proteomes" id="UP000464675">
    <property type="component" value="Chromosome"/>
</dbReference>
<keyword evidence="4" id="KW-1185">Reference proteome</keyword>
<name>A0A6P1TBJ0_9GAMM</name>
<proteinExistence type="predicted"/>